<feature type="compositionally biased region" description="Basic and acidic residues" evidence="1">
    <location>
        <begin position="227"/>
        <end position="239"/>
    </location>
</feature>
<sequence>MSHILQRASANLSNRRGVVIRLHKRRGRGVRTLRRRTTWSAGTVQTKTVKVPQTSASLRAAPAGVSPSTLGWTCYHQHQHQQRADLSPKIKITELARYRVEYHKPMPFCDFARLKIKCRRAKRVCLGFTGSQGGTGERLCAVQLETERIMAQEGCEEIMYRANSKFSSSINLRASLSSPYSDEEDAFSFGSGRVFTRKTSPGGGLRTVLSRRASPSSPAKGLKRRNKDSGLSEPDREQECEPAMPMTPSRRNCIRSESVVSLLVDEYTDFSTVKRKALLEQLKDRCSGLMRKRRPVHSA</sequence>
<evidence type="ECO:0000313" key="2">
    <source>
        <dbReference type="EMBL" id="KAA8498408.1"/>
    </source>
</evidence>
<dbReference type="Proteomes" id="UP000324585">
    <property type="component" value="Unassembled WGS sequence"/>
</dbReference>
<reference evidence="3" key="1">
    <citation type="journal article" date="2019" name="Nat. Commun.">
        <title>Expansion of phycobilisome linker gene families in mesophilic red algae.</title>
        <authorList>
            <person name="Lee J."/>
            <person name="Kim D."/>
            <person name="Bhattacharya D."/>
            <person name="Yoon H.S."/>
        </authorList>
    </citation>
    <scope>NUCLEOTIDE SEQUENCE [LARGE SCALE GENOMIC DNA]</scope>
    <source>
        <strain evidence="3">CCMP 1328</strain>
    </source>
</reference>
<comment type="caution">
    <text evidence="2">The sequence shown here is derived from an EMBL/GenBank/DDBJ whole genome shotgun (WGS) entry which is preliminary data.</text>
</comment>
<gene>
    <name evidence="2" type="ORF">FVE85_5993</name>
</gene>
<keyword evidence="3" id="KW-1185">Reference proteome</keyword>
<organism evidence="2 3">
    <name type="scientific">Porphyridium purpureum</name>
    <name type="common">Red alga</name>
    <name type="synonym">Porphyridium cruentum</name>
    <dbReference type="NCBI Taxonomy" id="35688"/>
    <lineage>
        <taxon>Eukaryota</taxon>
        <taxon>Rhodophyta</taxon>
        <taxon>Bangiophyceae</taxon>
        <taxon>Porphyridiales</taxon>
        <taxon>Porphyridiaceae</taxon>
        <taxon>Porphyridium</taxon>
    </lineage>
</organism>
<evidence type="ECO:0000256" key="1">
    <source>
        <dbReference type="SAM" id="MobiDB-lite"/>
    </source>
</evidence>
<dbReference type="AlphaFoldDB" id="A0A5J4Z5B7"/>
<accession>A0A5J4Z5B7</accession>
<feature type="region of interest" description="Disordered" evidence="1">
    <location>
        <begin position="198"/>
        <end position="249"/>
    </location>
</feature>
<protein>
    <submittedName>
        <fullName evidence="2">Uncharacterized protein</fullName>
    </submittedName>
</protein>
<evidence type="ECO:0000313" key="3">
    <source>
        <dbReference type="Proteomes" id="UP000324585"/>
    </source>
</evidence>
<proteinExistence type="predicted"/>
<dbReference type="EMBL" id="VRMN01000001">
    <property type="protein sequence ID" value="KAA8498408.1"/>
    <property type="molecule type" value="Genomic_DNA"/>
</dbReference>
<name>A0A5J4Z5B7_PORPP</name>